<protein>
    <submittedName>
        <fullName evidence="1">Uncharacterized protein</fullName>
    </submittedName>
</protein>
<dbReference type="EMBL" id="VSSS01000037">
    <property type="protein sequence ID" value="TYL92644.1"/>
    <property type="molecule type" value="Genomic_DNA"/>
</dbReference>
<dbReference type="AlphaFoldDB" id="A0A5D3K9T0"/>
<reference evidence="1 2" key="1">
    <citation type="submission" date="2019-08" db="EMBL/GenBank/DDBJ databases">
        <title>Bradyrhizobium hipponensis sp. nov., a rhizobium isolated from a Lupinus angustifolius root nodule in Tunisia.</title>
        <authorList>
            <person name="Off K."/>
            <person name="Rejili M."/>
            <person name="Mars M."/>
            <person name="Brachmann A."/>
            <person name="Marin M."/>
        </authorList>
    </citation>
    <scope>NUCLEOTIDE SEQUENCE [LARGE SCALE GENOMIC DNA]</scope>
    <source>
        <strain evidence="1 2">CTAW71</strain>
    </source>
</reference>
<dbReference type="Proteomes" id="UP000324758">
    <property type="component" value="Unassembled WGS sequence"/>
</dbReference>
<evidence type="ECO:0000313" key="2">
    <source>
        <dbReference type="Proteomes" id="UP000324758"/>
    </source>
</evidence>
<evidence type="ECO:0000313" key="1">
    <source>
        <dbReference type="EMBL" id="TYL92644.1"/>
    </source>
</evidence>
<gene>
    <name evidence="1" type="ORF">FXB40_24735</name>
</gene>
<name>A0A5D3K9T0_9BRAD</name>
<comment type="caution">
    <text evidence="1">The sequence shown here is derived from an EMBL/GenBank/DDBJ whole genome shotgun (WGS) entry which is preliminary data.</text>
</comment>
<dbReference type="RefSeq" id="WP_148774777.1">
    <property type="nucleotide sequence ID" value="NZ_VSSS01000037.1"/>
</dbReference>
<keyword evidence="2" id="KW-1185">Reference proteome</keyword>
<sequence length="100" mass="11291">MNHLEKIAGCSRSVTDRKRCDGNKRAWKPNARLERYVKASVGRKSAGRFLISFTGKCSILFVTAIGCLLRSFPIIQEQRSLFCETDGWSDAQPAKVWNIV</sequence>
<proteinExistence type="predicted"/>
<accession>A0A5D3K9T0</accession>
<organism evidence="1 2">
    <name type="scientific">Bradyrhizobium rifense</name>
    <dbReference type="NCBI Taxonomy" id="515499"/>
    <lineage>
        <taxon>Bacteria</taxon>
        <taxon>Pseudomonadati</taxon>
        <taxon>Pseudomonadota</taxon>
        <taxon>Alphaproteobacteria</taxon>
        <taxon>Hyphomicrobiales</taxon>
        <taxon>Nitrobacteraceae</taxon>
        <taxon>Bradyrhizobium</taxon>
    </lineage>
</organism>